<sequence>MSHNLHRRRCGGYLLAEVEETTNRRRCGEYLLVEVEETGLVYILNLNSDGLASWTGNAIVSVWLSSSSLSK</sequence>
<accession>R0FIN3</accession>
<dbReference type="AlphaFoldDB" id="R0FIN3"/>
<dbReference type="EMBL" id="KB870810">
    <property type="protein sequence ID" value="EOA21906.1"/>
    <property type="molecule type" value="Genomic_DNA"/>
</dbReference>
<protein>
    <submittedName>
        <fullName evidence="1">Uncharacterized protein</fullName>
    </submittedName>
</protein>
<dbReference type="Proteomes" id="UP000029121">
    <property type="component" value="Unassembled WGS sequence"/>
</dbReference>
<keyword evidence="2" id="KW-1185">Reference proteome</keyword>
<evidence type="ECO:0000313" key="1">
    <source>
        <dbReference type="EMBL" id="EOA21906.1"/>
    </source>
</evidence>
<gene>
    <name evidence="1" type="ORF">CARUB_v10002388mg</name>
</gene>
<evidence type="ECO:0000313" key="2">
    <source>
        <dbReference type="Proteomes" id="UP000029121"/>
    </source>
</evidence>
<name>R0FIN3_9BRAS</name>
<reference evidence="2" key="1">
    <citation type="journal article" date="2013" name="Nat. Genet.">
        <title>The Capsella rubella genome and the genomic consequences of rapid mating system evolution.</title>
        <authorList>
            <person name="Slotte T."/>
            <person name="Hazzouri K.M."/>
            <person name="Agren J.A."/>
            <person name="Koenig D."/>
            <person name="Maumus F."/>
            <person name="Guo Y.L."/>
            <person name="Steige K."/>
            <person name="Platts A.E."/>
            <person name="Escobar J.S."/>
            <person name="Newman L.K."/>
            <person name="Wang W."/>
            <person name="Mandakova T."/>
            <person name="Vello E."/>
            <person name="Smith L.M."/>
            <person name="Henz S.R."/>
            <person name="Steffen J."/>
            <person name="Takuno S."/>
            <person name="Brandvain Y."/>
            <person name="Coop G."/>
            <person name="Andolfatto P."/>
            <person name="Hu T.T."/>
            <person name="Blanchette M."/>
            <person name="Clark R.M."/>
            <person name="Quesneville H."/>
            <person name="Nordborg M."/>
            <person name="Gaut B.S."/>
            <person name="Lysak M.A."/>
            <person name="Jenkins J."/>
            <person name="Grimwood J."/>
            <person name="Chapman J."/>
            <person name="Prochnik S."/>
            <person name="Shu S."/>
            <person name="Rokhsar D."/>
            <person name="Schmutz J."/>
            <person name="Weigel D."/>
            <person name="Wright S.I."/>
        </authorList>
    </citation>
    <scope>NUCLEOTIDE SEQUENCE [LARGE SCALE GENOMIC DNA]</scope>
    <source>
        <strain evidence="2">cv. Monte Gargano</strain>
    </source>
</reference>
<organism evidence="1 2">
    <name type="scientific">Capsella rubella</name>
    <dbReference type="NCBI Taxonomy" id="81985"/>
    <lineage>
        <taxon>Eukaryota</taxon>
        <taxon>Viridiplantae</taxon>
        <taxon>Streptophyta</taxon>
        <taxon>Embryophyta</taxon>
        <taxon>Tracheophyta</taxon>
        <taxon>Spermatophyta</taxon>
        <taxon>Magnoliopsida</taxon>
        <taxon>eudicotyledons</taxon>
        <taxon>Gunneridae</taxon>
        <taxon>Pentapetalae</taxon>
        <taxon>rosids</taxon>
        <taxon>malvids</taxon>
        <taxon>Brassicales</taxon>
        <taxon>Brassicaceae</taxon>
        <taxon>Camelineae</taxon>
        <taxon>Capsella</taxon>
    </lineage>
</organism>
<proteinExistence type="predicted"/>